<dbReference type="AlphaFoldDB" id="A0A923LMV2"/>
<protein>
    <submittedName>
        <fullName evidence="1">Uncharacterized protein</fullName>
    </submittedName>
</protein>
<dbReference type="EMBL" id="JACOPH010000001">
    <property type="protein sequence ID" value="MBC5713202.1"/>
    <property type="molecule type" value="Genomic_DNA"/>
</dbReference>
<keyword evidence="2" id="KW-1185">Reference proteome</keyword>
<sequence length="411" mass="48429">MEDLAMYYELFECNPEDSDYVLNEKYDQLRRKYQNNALVCENIKKAFAILEDSRNGCVQPGDIKGEERNLRNIEHELLECQKKLAEGFKKIDCFNEISSIKLSILKLTPFWLHSTKKNLENTGFAAYCESQYEEDIKNFFEEQMQKRILGSKDDKIFGWLKNYDAEKGDFVHYARKSMTHIRSDLKKELCNICTAELNESKLENRTAFYGNASVEDEKTKKKAEKKKQEIIKKYDHHKFVWILAKGPYILKLWETTNATCQETEFARYYMANIVLTFIKAVILPLSSETISAKIIDFMIGRELSSEHLSANLDDIYEAMDQEFVNYMMLNPCMDLDDMIVERLHTYQELGIEKSGDIRFFKGGIKFIDEILVHYYAAVKSEPDKKSQSMKTIRTRHWNKFEKLVLMEKEYF</sequence>
<reference evidence="1" key="1">
    <citation type="submission" date="2020-08" db="EMBL/GenBank/DDBJ databases">
        <title>Genome public.</title>
        <authorList>
            <person name="Liu C."/>
            <person name="Sun Q."/>
        </authorList>
    </citation>
    <scope>NUCLEOTIDE SEQUENCE</scope>
    <source>
        <strain evidence="1">BX1005</strain>
    </source>
</reference>
<organism evidence="1 2">
    <name type="scientific">Roseburia zhanii</name>
    <dbReference type="NCBI Taxonomy" id="2763064"/>
    <lineage>
        <taxon>Bacteria</taxon>
        <taxon>Bacillati</taxon>
        <taxon>Bacillota</taxon>
        <taxon>Clostridia</taxon>
        <taxon>Lachnospirales</taxon>
        <taxon>Lachnospiraceae</taxon>
        <taxon>Roseburia</taxon>
    </lineage>
</organism>
<evidence type="ECO:0000313" key="1">
    <source>
        <dbReference type="EMBL" id="MBC5713202.1"/>
    </source>
</evidence>
<proteinExistence type="predicted"/>
<name>A0A923LMV2_9FIRM</name>
<dbReference type="RefSeq" id="WP_186866170.1">
    <property type="nucleotide sequence ID" value="NZ_JACOPH010000001.1"/>
</dbReference>
<comment type="caution">
    <text evidence="1">The sequence shown here is derived from an EMBL/GenBank/DDBJ whole genome shotgun (WGS) entry which is preliminary data.</text>
</comment>
<accession>A0A923LMV2</accession>
<gene>
    <name evidence="1" type="ORF">H8S17_03090</name>
</gene>
<evidence type="ECO:0000313" key="2">
    <source>
        <dbReference type="Proteomes" id="UP000606720"/>
    </source>
</evidence>
<dbReference type="Proteomes" id="UP000606720">
    <property type="component" value="Unassembled WGS sequence"/>
</dbReference>